<dbReference type="SUPFAM" id="SSF81301">
    <property type="entry name" value="Nucleotidyltransferase"/>
    <property type="match status" value="1"/>
</dbReference>
<reference evidence="1 2" key="1">
    <citation type="journal article" date="2016" name="Nat. Commun.">
        <title>Thousands of microbial genomes shed light on interconnected biogeochemical processes in an aquifer system.</title>
        <authorList>
            <person name="Anantharaman K."/>
            <person name="Brown C.T."/>
            <person name="Hug L.A."/>
            <person name="Sharon I."/>
            <person name="Castelle C.J."/>
            <person name="Probst A.J."/>
            <person name="Thomas B.C."/>
            <person name="Singh A."/>
            <person name="Wilkins M.J."/>
            <person name="Karaoz U."/>
            <person name="Brodie E.L."/>
            <person name="Williams K.H."/>
            <person name="Hubbard S.S."/>
            <person name="Banfield J.F."/>
        </authorList>
    </citation>
    <scope>NUCLEOTIDE SEQUENCE [LARGE SCALE GENOMIC DNA]</scope>
</reference>
<dbReference type="InterPro" id="IPR043519">
    <property type="entry name" value="NT_sf"/>
</dbReference>
<gene>
    <name evidence="1" type="ORF">A3A78_03960</name>
</gene>
<evidence type="ECO:0000313" key="1">
    <source>
        <dbReference type="EMBL" id="OGC55105.1"/>
    </source>
</evidence>
<name>A0A1F4VD58_UNCKA</name>
<dbReference type="EMBL" id="MEVI01000003">
    <property type="protein sequence ID" value="OGC55105.1"/>
    <property type="molecule type" value="Genomic_DNA"/>
</dbReference>
<comment type="caution">
    <text evidence="1">The sequence shown here is derived from an EMBL/GenBank/DDBJ whole genome shotgun (WGS) entry which is preliminary data.</text>
</comment>
<evidence type="ECO:0000313" key="2">
    <source>
        <dbReference type="Proteomes" id="UP000176504"/>
    </source>
</evidence>
<protein>
    <submittedName>
        <fullName evidence="1">Uncharacterized protein</fullName>
    </submittedName>
</protein>
<accession>A0A1F4VD58</accession>
<dbReference type="Gene3D" id="3.30.460.10">
    <property type="entry name" value="Beta Polymerase, domain 2"/>
    <property type="match status" value="1"/>
</dbReference>
<dbReference type="AlphaFoldDB" id="A0A1F4VD58"/>
<organism evidence="1 2">
    <name type="scientific">candidate division WWE3 bacterium RIFCSPLOWO2_01_FULL_41_18</name>
    <dbReference type="NCBI Taxonomy" id="1802625"/>
    <lineage>
        <taxon>Bacteria</taxon>
        <taxon>Katanobacteria</taxon>
    </lineage>
</organism>
<dbReference type="CDD" id="cd05403">
    <property type="entry name" value="NT_KNTase_like"/>
    <property type="match status" value="1"/>
</dbReference>
<proteinExistence type="predicted"/>
<dbReference type="Proteomes" id="UP000176504">
    <property type="component" value="Unassembled WGS sequence"/>
</dbReference>
<sequence>MTELQQGEYLEPNIEFAHKIGLSLNQLIDAGVLSAKDVSVAPPEAFFEFAQRYQKKSKDGFLSEEDNEKVRTLFSSEYLSEETGPNREQIISLTREFLKHEQQTGLKIAGIVLFGSRMDPNKKPRPDSDIDMLLVLDMSQNQLFYELRLLNQPPDLDDETPRHMQFTREDSYYADLSTSWRNFCLHSNQAEATELTPRTGGLTNVELFTEELKLQDHLPFWGYFPQAVYFVGNVDNVSETEVNDRIQNILNSQEASRFKQELLDRIKSELIK</sequence>